<keyword evidence="4" id="KW-1185">Reference proteome</keyword>
<dbReference type="KEGG" id="hra:EI982_15460"/>
<evidence type="ECO:0000313" key="3">
    <source>
        <dbReference type="EMBL" id="QGX96076.1"/>
    </source>
</evidence>
<dbReference type="AlphaFoldDB" id="A0A6B9F6D3"/>
<dbReference type="EMBL" id="CP034345">
    <property type="protein sequence ID" value="QGX96076.1"/>
    <property type="molecule type" value="Genomic_DNA"/>
</dbReference>
<dbReference type="CDD" id="cd02238">
    <property type="entry name" value="cupin_KdgF"/>
    <property type="match status" value="1"/>
</dbReference>
<dbReference type="GeneID" id="99243849"/>
<feature type="domain" description="Cupin type-2" evidence="2">
    <location>
        <begin position="33"/>
        <end position="96"/>
    </location>
</feature>
<dbReference type="RefSeq" id="WP_157690536.1">
    <property type="nucleotide sequence ID" value="NZ_CP034345.1"/>
</dbReference>
<evidence type="ECO:0000313" key="4">
    <source>
        <dbReference type="Proteomes" id="UP000428325"/>
    </source>
</evidence>
<dbReference type="Pfam" id="PF07883">
    <property type="entry name" value="Cupin_2"/>
    <property type="match status" value="1"/>
</dbReference>
<sequence length="113" mass="12448">MRRISDETADGDEVADGVYLADLASGERASMKHWRVEPGATLPVHRHDNEQIGYMIRGTLTAITEDEEVTLRPGDSYLFTSDELHGAENRGDEPAVGIGVLSPPRSEPDWKQS</sequence>
<dbReference type="InterPro" id="IPR014710">
    <property type="entry name" value="RmlC-like_jellyroll"/>
</dbReference>
<dbReference type="Gene3D" id="2.60.120.10">
    <property type="entry name" value="Jelly Rolls"/>
    <property type="match status" value="1"/>
</dbReference>
<evidence type="ECO:0000259" key="2">
    <source>
        <dbReference type="Pfam" id="PF07883"/>
    </source>
</evidence>
<feature type="region of interest" description="Disordered" evidence="1">
    <location>
        <begin position="85"/>
        <end position="113"/>
    </location>
</feature>
<accession>A0A6B9F6D3</accession>
<protein>
    <submittedName>
        <fullName evidence="3">Cupin domain-containing protein</fullName>
    </submittedName>
</protein>
<dbReference type="InterPro" id="IPR011051">
    <property type="entry name" value="RmlC_Cupin_sf"/>
</dbReference>
<evidence type="ECO:0000256" key="1">
    <source>
        <dbReference type="SAM" id="MobiDB-lite"/>
    </source>
</evidence>
<dbReference type="InterPro" id="IPR013096">
    <property type="entry name" value="Cupin_2"/>
</dbReference>
<dbReference type="PANTHER" id="PTHR40112">
    <property type="entry name" value="H2HPP ISOMERASE"/>
    <property type="match status" value="1"/>
</dbReference>
<dbReference type="InterPro" id="IPR052535">
    <property type="entry name" value="Bacilysin_H2HPP_isomerase"/>
</dbReference>
<dbReference type="Proteomes" id="UP000428325">
    <property type="component" value="Chromosome"/>
</dbReference>
<name>A0A6B9F6D3_9EURY</name>
<reference evidence="3 4" key="1">
    <citation type="submission" date="2018-12" db="EMBL/GenBank/DDBJ databases">
        <title>Complete genome sequence of Haloplanus rallus MBLA0036.</title>
        <authorList>
            <person name="Nam Y.-d."/>
            <person name="Kang J."/>
            <person name="Chung W.-H."/>
            <person name="Park Y.S."/>
        </authorList>
    </citation>
    <scope>NUCLEOTIDE SEQUENCE [LARGE SCALE GENOMIC DNA]</scope>
    <source>
        <strain evidence="3 4">MBLA0036</strain>
    </source>
</reference>
<dbReference type="SUPFAM" id="SSF51182">
    <property type="entry name" value="RmlC-like cupins"/>
    <property type="match status" value="1"/>
</dbReference>
<gene>
    <name evidence="3" type="ORF">EI982_15460</name>
</gene>
<organism evidence="3 4">
    <name type="scientific">Haloplanus rallus</name>
    <dbReference type="NCBI Taxonomy" id="1816183"/>
    <lineage>
        <taxon>Archaea</taxon>
        <taxon>Methanobacteriati</taxon>
        <taxon>Methanobacteriota</taxon>
        <taxon>Stenosarchaea group</taxon>
        <taxon>Halobacteria</taxon>
        <taxon>Halobacteriales</taxon>
        <taxon>Haloferacaceae</taxon>
        <taxon>Haloplanus</taxon>
    </lineage>
</organism>
<dbReference type="PANTHER" id="PTHR40112:SF1">
    <property type="entry name" value="H2HPP ISOMERASE"/>
    <property type="match status" value="1"/>
</dbReference>
<proteinExistence type="predicted"/>
<dbReference type="OrthoDB" id="114121at2157"/>